<dbReference type="Gene3D" id="2.130.10.10">
    <property type="entry name" value="YVTN repeat-like/Quinoprotein amine dehydrogenase"/>
    <property type="match status" value="3"/>
</dbReference>
<feature type="repeat" description="WD" evidence="8">
    <location>
        <begin position="229"/>
        <end position="258"/>
    </location>
</feature>
<dbReference type="GO" id="GO:0005737">
    <property type="term" value="C:cytoplasm"/>
    <property type="evidence" value="ECO:0007669"/>
    <property type="project" value="UniProtKB-SubCell"/>
</dbReference>
<dbReference type="SUPFAM" id="SSF50978">
    <property type="entry name" value="WD40 repeat-like"/>
    <property type="match status" value="1"/>
</dbReference>
<evidence type="ECO:0000256" key="5">
    <source>
        <dbReference type="ARBA" id="ARBA00022737"/>
    </source>
</evidence>
<keyword evidence="4 8" id="KW-0853">WD repeat</keyword>
<comment type="subcellular location">
    <subcellularLocation>
        <location evidence="2">Cytoplasm</location>
    </subcellularLocation>
    <subcellularLocation>
        <location evidence="1">Nucleus</location>
    </subcellularLocation>
</comment>
<dbReference type="InterPro" id="IPR036322">
    <property type="entry name" value="WD40_repeat_dom_sf"/>
</dbReference>
<dbReference type="GO" id="GO:0005634">
    <property type="term" value="C:nucleus"/>
    <property type="evidence" value="ECO:0007669"/>
    <property type="project" value="UniProtKB-SubCell"/>
</dbReference>
<dbReference type="PROSITE" id="PS00678">
    <property type="entry name" value="WD_REPEATS_1"/>
    <property type="match status" value="1"/>
</dbReference>
<evidence type="ECO:0000256" key="1">
    <source>
        <dbReference type="ARBA" id="ARBA00004123"/>
    </source>
</evidence>
<dbReference type="PRINTS" id="PR00320">
    <property type="entry name" value="GPROTEINBRPT"/>
</dbReference>
<dbReference type="InterPro" id="IPR015943">
    <property type="entry name" value="WD40/YVTN_repeat-like_dom_sf"/>
</dbReference>
<dbReference type="InterPro" id="IPR020472">
    <property type="entry name" value="WD40_PAC1"/>
</dbReference>
<dbReference type="PANTHER" id="PTHR19855">
    <property type="entry name" value="WD40 REPEAT PROTEIN 12, 37"/>
    <property type="match status" value="1"/>
</dbReference>
<feature type="repeat" description="WD" evidence="8">
    <location>
        <begin position="513"/>
        <end position="556"/>
    </location>
</feature>
<dbReference type="InterPro" id="IPR001680">
    <property type="entry name" value="WD40_rpt"/>
</dbReference>
<evidence type="ECO:0000256" key="7">
    <source>
        <dbReference type="ARBA" id="ARBA00040954"/>
    </source>
</evidence>
<protein>
    <recommendedName>
        <fullName evidence="7">WD repeat-containing protein 37</fullName>
    </recommendedName>
</protein>
<feature type="region of interest" description="Disordered" evidence="9">
    <location>
        <begin position="135"/>
        <end position="161"/>
    </location>
</feature>
<evidence type="ECO:0000256" key="6">
    <source>
        <dbReference type="ARBA" id="ARBA00023242"/>
    </source>
</evidence>
<dbReference type="PROSITE" id="PS50294">
    <property type="entry name" value="WD_REPEATS_REGION"/>
    <property type="match status" value="1"/>
</dbReference>
<evidence type="ECO:0000256" key="8">
    <source>
        <dbReference type="PROSITE-ProRule" id="PRU00221"/>
    </source>
</evidence>
<organism evidence="10 11">
    <name type="scientific">Calicophoron daubneyi</name>
    <name type="common">Rumen fluke</name>
    <name type="synonym">Paramphistomum daubneyi</name>
    <dbReference type="NCBI Taxonomy" id="300641"/>
    <lineage>
        <taxon>Eukaryota</taxon>
        <taxon>Metazoa</taxon>
        <taxon>Spiralia</taxon>
        <taxon>Lophotrochozoa</taxon>
        <taxon>Platyhelminthes</taxon>
        <taxon>Trematoda</taxon>
        <taxon>Digenea</taxon>
        <taxon>Plagiorchiida</taxon>
        <taxon>Pronocephalata</taxon>
        <taxon>Paramphistomoidea</taxon>
        <taxon>Paramphistomidae</taxon>
        <taxon>Calicophoron</taxon>
    </lineage>
</organism>
<dbReference type="EMBL" id="CAXLJL010000600">
    <property type="protein sequence ID" value="CAL5139142.1"/>
    <property type="molecule type" value="Genomic_DNA"/>
</dbReference>
<evidence type="ECO:0000256" key="3">
    <source>
        <dbReference type="ARBA" id="ARBA00022490"/>
    </source>
</evidence>
<reference evidence="10" key="1">
    <citation type="submission" date="2024-06" db="EMBL/GenBank/DDBJ databases">
        <authorList>
            <person name="Liu X."/>
            <person name="Lenzi L."/>
            <person name="Haldenby T S."/>
            <person name="Uol C."/>
        </authorList>
    </citation>
    <scope>NUCLEOTIDE SEQUENCE</scope>
</reference>
<gene>
    <name evidence="10" type="ORF">CDAUBV1_LOCUS14185</name>
</gene>
<keyword evidence="5" id="KW-0677">Repeat</keyword>
<dbReference type="PANTHER" id="PTHR19855:SF12">
    <property type="entry name" value="WD REPEAT-CONTAINING PROTEIN 37"/>
    <property type="match status" value="1"/>
</dbReference>
<feature type="region of interest" description="Disordered" evidence="9">
    <location>
        <begin position="598"/>
        <end position="642"/>
    </location>
</feature>
<evidence type="ECO:0000256" key="4">
    <source>
        <dbReference type="ARBA" id="ARBA00022574"/>
    </source>
</evidence>
<proteinExistence type="predicted"/>
<evidence type="ECO:0000256" key="9">
    <source>
        <dbReference type="SAM" id="MobiDB-lite"/>
    </source>
</evidence>
<feature type="compositionally biased region" description="Polar residues" evidence="9">
    <location>
        <begin position="613"/>
        <end position="642"/>
    </location>
</feature>
<dbReference type="PROSITE" id="PS50082">
    <property type="entry name" value="WD_REPEATS_2"/>
    <property type="match status" value="4"/>
</dbReference>
<keyword evidence="6" id="KW-0539">Nucleus</keyword>
<comment type="caution">
    <text evidence="10">The sequence shown here is derived from an EMBL/GenBank/DDBJ whole genome shotgun (WGS) entry which is preliminary data.</text>
</comment>
<dbReference type="AlphaFoldDB" id="A0AAV2TRQ7"/>
<accession>A0AAV2TRQ7</accession>
<dbReference type="Pfam" id="PF00400">
    <property type="entry name" value="WD40"/>
    <property type="match status" value="4"/>
</dbReference>
<sequence>MSVSLRDSVVPDQEVMSDPINSPVTLINPNPCSVGGNPSIASDSAEKLAWHLLGEYTGPVESLLPREFRQRLHKHFARIEREFEREYRRLYGENLALQERLEKFEDGDHSESTTLAKKLGASMLSQRIKQQYKQSTSRLVSTLRQSTGHSSSGAPNAAATSSVQPGTVAAASVNTATGISPATALSTTHGAVPFSPVGTMSATPGTQGLAVFGGTFTSHAGSWQLLNRLTAHRDGIWEVNTHRRFVATASADSTVKLWTNDNQMGCLMVYLGHSGSVNSVRFRDRDHLLLTSSGDGTAHLIRLPYDLLVKAAVALNTNPSAASFALEAASASLMAAVAGSASMGMGIGSGVNAKAGPCPRIETDEAGSANELDVLDDGSPVRTATAVNTAAPIYIRHPHAIFESANLSLSTTGGVGGGANGASTMGTYIDSAPLSAADFLTGREQLVTAGWDRVGRIYDLVTGQELDSLTGHDHQLTDVRCAPDGSPVVVTSSRDCTFRLWDFRQPGMRVHIQQAHNQTVSTTQFLAGGPTERLISAGADRFCRLWDLRQSRGPVVTIRTDAGINRLAMSGSGSLAALSLVGGDSSGPGISTVASNVPVSTEGSLPPLPAGVGTQTLGSVTGNTNTSGPGAQTTSSGAHPPASSSWATSYTKILALPLDNRGIKFFDLNGTRIGRLTRSSTRGHARMVTSVAWAEEGSCNFFSTGFDCRLLAWQIQLTPT</sequence>
<feature type="repeat" description="WD" evidence="8">
    <location>
        <begin position="469"/>
        <end position="504"/>
    </location>
</feature>
<feature type="repeat" description="WD" evidence="8">
    <location>
        <begin position="270"/>
        <end position="300"/>
    </location>
</feature>
<evidence type="ECO:0000256" key="2">
    <source>
        <dbReference type="ARBA" id="ARBA00004496"/>
    </source>
</evidence>
<keyword evidence="3" id="KW-0963">Cytoplasm</keyword>
<dbReference type="SMART" id="SM00320">
    <property type="entry name" value="WD40"/>
    <property type="match status" value="6"/>
</dbReference>
<name>A0AAV2TRQ7_CALDB</name>
<evidence type="ECO:0000313" key="10">
    <source>
        <dbReference type="EMBL" id="CAL5139142.1"/>
    </source>
</evidence>
<dbReference type="InterPro" id="IPR019775">
    <property type="entry name" value="WD40_repeat_CS"/>
</dbReference>
<evidence type="ECO:0000313" key="11">
    <source>
        <dbReference type="Proteomes" id="UP001497525"/>
    </source>
</evidence>
<dbReference type="Proteomes" id="UP001497525">
    <property type="component" value="Unassembled WGS sequence"/>
</dbReference>